<evidence type="ECO:0000313" key="1">
    <source>
        <dbReference type="EMBL" id="TXB64035.1"/>
    </source>
</evidence>
<dbReference type="AlphaFoldDB" id="A0A5C6RQ46"/>
<dbReference type="PROSITE" id="PS51257">
    <property type="entry name" value="PROKAR_LIPOPROTEIN"/>
    <property type="match status" value="1"/>
</dbReference>
<sequence>MKYFSIILIAAIGFVSCSKDDSPSPTVTPTTSTQSGPNLIFKLYFDSTLARLDNLGNPSTIPTGNSAQSPVFHKMSAHYIEFAPDSLTALGNGEIVYHGAETSIGGSDAVDFSQARTKGQGEVFYTIPLSQVSAGTYKWLRVSLTYQNYDIKFLVPGFGLQTGRLASFVGFNTYITSYVINSENISVNGNKLQGYWGFETNVLGNTYISEGQSLGTTVPNPISNTSPIPSGSCVVTGNFPTPLTISGNETTDITVNINLSTNNSFEWRDINNDGYFEPSDGVNPGDTVVDMGLRGLFPTYQ</sequence>
<organism evidence="1 2">
    <name type="scientific">Vicingus serpentipes</name>
    <dbReference type="NCBI Taxonomy" id="1926625"/>
    <lineage>
        <taxon>Bacteria</taxon>
        <taxon>Pseudomonadati</taxon>
        <taxon>Bacteroidota</taxon>
        <taxon>Flavobacteriia</taxon>
        <taxon>Flavobacteriales</taxon>
        <taxon>Vicingaceae</taxon>
        <taxon>Vicingus</taxon>
    </lineage>
</organism>
<proteinExistence type="predicted"/>
<accession>A0A5C6RQ46</accession>
<gene>
    <name evidence="1" type="ORF">FRY74_12345</name>
</gene>
<evidence type="ECO:0008006" key="3">
    <source>
        <dbReference type="Google" id="ProtNLM"/>
    </source>
</evidence>
<name>A0A5C6RQ46_9FLAO</name>
<protein>
    <recommendedName>
        <fullName evidence="3">Lipoprotein</fullName>
    </recommendedName>
</protein>
<evidence type="ECO:0000313" key="2">
    <source>
        <dbReference type="Proteomes" id="UP000321721"/>
    </source>
</evidence>
<comment type="caution">
    <text evidence="1">The sequence shown here is derived from an EMBL/GenBank/DDBJ whole genome shotgun (WGS) entry which is preliminary data.</text>
</comment>
<keyword evidence="2" id="KW-1185">Reference proteome</keyword>
<dbReference type="OrthoDB" id="978343at2"/>
<dbReference type="Proteomes" id="UP000321721">
    <property type="component" value="Unassembled WGS sequence"/>
</dbReference>
<dbReference type="RefSeq" id="WP_147102055.1">
    <property type="nucleotide sequence ID" value="NZ_VOOS01000006.1"/>
</dbReference>
<reference evidence="1 2" key="1">
    <citation type="submission" date="2019-08" db="EMBL/GenBank/DDBJ databases">
        <title>Genome of Vicingus serpentipes NCIMB 15042.</title>
        <authorList>
            <person name="Bowman J.P."/>
        </authorList>
    </citation>
    <scope>NUCLEOTIDE SEQUENCE [LARGE SCALE GENOMIC DNA]</scope>
    <source>
        <strain evidence="1 2">NCIMB 15042</strain>
    </source>
</reference>
<dbReference type="EMBL" id="VOOS01000006">
    <property type="protein sequence ID" value="TXB64035.1"/>
    <property type="molecule type" value="Genomic_DNA"/>
</dbReference>